<feature type="compositionally biased region" description="Polar residues" evidence="1">
    <location>
        <begin position="24"/>
        <end position="35"/>
    </location>
</feature>
<evidence type="ECO:0000313" key="3">
    <source>
        <dbReference type="EMBL" id="PTL58775.1"/>
    </source>
</evidence>
<feature type="region of interest" description="Disordered" evidence="1">
    <location>
        <begin position="1"/>
        <end position="41"/>
    </location>
</feature>
<dbReference type="PANTHER" id="PTHR36440">
    <property type="entry name" value="PUTATIVE (AFU_ORTHOLOGUE AFUA_8G07350)-RELATED"/>
    <property type="match status" value="1"/>
</dbReference>
<dbReference type="AlphaFoldDB" id="A0A2T4UHU1"/>
<protein>
    <submittedName>
        <fullName evidence="3">Cupin domain-containing protein</fullName>
    </submittedName>
</protein>
<sequence length="201" mass="20972">MSGRRSALPLEQLLDLVPDESASDSHSAGPQSIHRSVSEGDPMPASSHWFIDALMHVHVDGTDTGDAYALVECLAPAGHMPPPHVHRGEAEGFHVLEGELTVHGPQGATVLRPGDSLHAPAGEPHTIEVTSAAPCRMLVVSVPAGFERFVRAFGEPAATDTLPVLDGPPDVERLARIAGEHGITFVGPPGTRPAELAPAVA</sequence>
<organism evidence="3 4">
    <name type="scientific">Paraconexibacter algicola</name>
    <dbReference type="NCBI Taxonomy" id="2133960"/>
    <lineage>
        <taxon>Bacteria</taxon>
        <taxon>Bacillati</taxon>
        <taxon>Actinomycetota</taxon>
        <taxon>Thermoleophilia</taxon>
        <taxon>Solirubrobacterales</taxon>
        <taxon>Paraconexibacteraceae</taxon>
        <taxon>Paraconexibacter</taxon>
    </lineage>
</organism>
<evidence type="ECO:0000313" key="4">
    <source>
        <dbReference type="Proteomes" id="UP000240739"/>
    </source>
</evidence>
<reference evidence="3 4" key="1">
    <citation type="submission" date="2018-03" db="EMBL/GenBank/DDBJ databases">
        <title>Aquarubrobacter algicola gen. nov., sp. nov., a novel actinobacterium isolated from shallow eutrophic lake during the end of cyanobacterial harmful algal blooms.</title>
        <authorList>
            <person name="Chun S.J."/>
        </authorList>
    </citation>
    <scope>NUCLEOTIDE SEQUENCE [LARGE SCALE GENOMIC DNA]</scope>
    <source>
        <strain evidence="3 4">Seoho-28</strain>
    </source>
</reference>
<dbReference type="SUPFAM" id="SSF51182">
    <property type="entry name" value="RmlC-like cupins"/>
    <property type="match status" value="1"/>
</dbReference>
<dbReference type="Proteomes" id="UP000240739">
    <property type="component" value="Unassembled WGS sequence"/>
</dbReference>
<gene>
    <name evidence="3" type="ORF">C7Y72_03485</name>
</gene>
<dbReference type="EMBL" id="PYYB01000001">
    <property type="protein sequence ID" value="PTL58775.1"/>
    <property type="molecule type" value="Genomic_DNA"/>
</dbReference>
<evidence type="ECO:0000256" key="1">
    <source>
        <dbReference type="SAM" id="MobiDB-lite"/>
    </source>
</evidence>
<dbReference type="InterPro" id="IPR013096">
    <property type="entry name" value="Cupin_2"/>
</dbReference>
<keyword evidence="4" id="KW-1185">Reference proteome</keyword>
<dbReference type="InterPro" id="IPR053146">
    <property type="entry name" value="QDO-like"/>
</dbReference>
<comment type="caution">
    <text evidence="3">The sequence shown here is derived from an EMBL/GenBank/DDBJ whole genome shotgun (WGS) entry which is preliminary data.</text>
</comment>
<feature type="domain" description="Cupin type-2" evidence="2">
    <location>
        <begin position="72"/>
        <end position="140"/>
    </location>
</feature>
<dbReference type="Gene3D" id="2.60.120.10">
    <property type="entry name" value="Jelly Rolls"/>
    <property type="match status" value="1"/>
</dbReference>
<dbReference type="InterPro" id="IPR011051">
    <property type="entry name" value="RmlC_Cupin_sf"/>
</dbReference>
<dbReference type="PANTHER" id="PTHR36440:SF1">
    <property type="entry name" value="PUTATIVE (AFU_ORTHOLOGUE AFUA_8G07350)-RELATED"/>
    <property type="match status" value="1"/>
</dbReference>
<evidence type="ECO:0000259" key="2">
    <source>
        <dbReference type="Pfam" id="PF07883"/>
    </source>
</evidence>
<dbReference type="Pfam" id="PF07883">
    <property type="entry name" value="Cupin_2"/>
    <property type="match status" value="1"/>
</dbReference>
<name>A0A2T4UHU1_9ACTN</name>
<accession>A0A2T4UHU1</accession>
<dbReference type="InterPro" id="IPR014710">
    <property type="entry name" value="RmlC-like_jellyroll"/>
</dbReference>
<proteinExistence type="predicted"/>